<dbReference type="Proteomes" id="UP000217918">
    <property type="component" value="Unassembled WGS sequence"/>
</dbReference>
<dbReference type="EMBL" id="NVYO01000001">
    <property type="protein sequence ID" value="PBQ22906.1"/>
    <property type="molecule type" value="Genomic_DNA"/>
</dbReference>
<protein>
    <submittedName>
        <fullName evidence="3">Uncharacterized protein</fullName>
    </submittedName>
</protein>
<comment type="caution">
    <text evidence="3">The sequence shown here is derived from an EMBL/GenBank/DDBJ whole genome shotgun (WGS) entry which is preliminary data.</text>
</comment>
<reference evidence="2" key="3">
    <citation type="submission" date="2022-09" db="EMBL/GenBank/DDBJ databases">
        <title>Genome-inferred correspondence between phylogeny and metabolic traits in the wild Drosophila gut microbiome.</title>
        <authorList>
            <person name="Bueno E."/>
            <person name="Blow F."/>
            <person name="Douglas A.E."/>
        </authorList>
    </citation>
    <scope>NUCLEOTIDE SEQUENCE</scope>
    <source>
        <strain evidence="2">Dm-2019-70</strain>
    </source>
</reference>
<accession>A0A2A3TW92</accession>
<feature type="compositionally biased region" description="Polar residues" evidence="1">
    <location>
        <begin position="37"/>
        <end position="46"/>
    </location>
</feature>
<dbReference type="GeneID" id="56992214"/>
<evidence type="ECO:0000313" key="3">
    <source>
        <dbReference type="EMBL" id="PBQ22906.1"/>
    </source>
</evidence>
<dbReference type="AlphaFoldDB" id="A0A2A3TW92"/>
<gene>
    <name evidence="3" type="ORF">CNR29_02275</name>
    <name evidence="2" type="ORF">JK167_09815</name>
</gene>
<evidence type="ECO:0000313" key="2">
    <source>
        <dbReference type="EMBL" id="MBS1011124.1"/>
    </source>
</evidence>
<dbReference type="EMBL" id="JAERKF010000012">
    <property type="protein sequence ID" value="MBS1011124.1"/>
    <property type="molecule type" value="Genomic_DNA"/>
</dbReference>
<dbReference type="Proteomes" id="UP000676478">
    <property type="component" value="Unassembled WGS sequence"/>
</dbReference>
<feature type="region of interest" description="Disordered" evidence="1">
    <location>
        <begin position="31"/>
        <end position="71"/>
    </location>
</feature>
<reference evidence="2" key="2">
    <citation type="submission" date="2020-12" db="EMBL/GenBank/DDBJ databases">
        <authorList>
            <person name="Mcmullen J.G."/>
        </authorList>
    </citation>
    <scope>NUCLEOTIDE SEQUENCE</scope>
    <source>
        <strain evidence="2">Dm-2019-70</strain>
    </source>
</reference>
<evidence type="ECO:0000313" key="4">
    <source>
        <dbReference type="Proteomes" id="UP000217918"/>
    </source>
</evidence>
<name>A0A2A3TW92_LEVBR</name>
<reference evidence="3 4" key="1">
    <citation type="submission" date="2017-09" db="EMBL/GenBank/DDBJ databases">
        <title>Genome sequence of Lactobacillus brevis D7.</title>
        <authorList>
            <person name="Kwon M.-S."/>
            <person name="Lim S.K."/>
            <person name="Choi H.-J."/>
        </authorList>
    </citation>
    <scope>NUCLEOTIDE SEQUENCE [LARGE SCALE GENOMIC DNA]</scope>
    <source>
        <strain evidence="3 4">D7</strain>
    </source>
</reference>
<organism evidence="3 4">
    <name type="scientific">Levilactobacillus brevis</name>
    <name type="common">Lactobacillus brevis</name>
    <dbReference type="NCBI Taxonomy" id="1580"/>
    <lineage>
        <taxon>Bacteria</taxon>
        <taxon>Bacillati</taxon>
        <taxon>Bacillota</taxon>
        <taxon>Bacilli</taxon>
        <taxon>Lactobacillales</taxon>
        <taxon>Lactobacillaceae</taxon>
        <taxon>Levilactobacillus</taxon>
    </lineage>
</organism>
<proteinExistence type="predicted"/>
<evidence type="ECO:0000256" key="1">
    <source>
        <dbReference type="SAM" id="MobiDB-lite"/>
    </source>
</evidence>
<dbReference type="RefSeq" id="WP_011667193.1">
    <property type="nucleotide sequence ID" value="NZ_BBOW01000056.1"/>
</dbReference>
<sequence>MQPARKEPKRWLVLLLAGIILFVGGGGTGYMLGQQQAKSAQTTQMKNGPKNMKGQPSGKPSGMPKQNSSSN</sequence>